<feature type="signal peptide" evidence="13">
    <location>
        <begin position="1"/>
        <end position="29"/>
    </location>
</feature>
<keyword evidence="10" id="KW-0143">Chaperone</keyword>
<dbReference type="NCBIfam" id="TIGR00548">
    <property type="entry name" value="lolB"/>
    <property type="match status" value="1"/>
</dbReference>
<organism evidence="14 15">
    <name type="scientific">Kingella denitrificans ATCC 33394</name>
    <dbReference type="NCBI Taxonomy" id="888741"/>
    <lineage>
        <taxon>Bacteria</taxon>
        <taxon>Pseudomonadati</taxon>
        <taxon>Pseudomonadota</taxon>
        <taxon>Betaproteobacteria</taxon>
        <taxon>Neisseriales</taxon>
        <taxon>Neisseriaceae</taxon>
        <taxon>Kingella</taxon>
    </lineage>
</organism>
<dbReference type="RefSeq" id="WP_003782251.1">
    <property type="nucleotide sequence ID" value="NZ_GL870929.1"/>
</dbReference>
<protein>
    <recommendedName>
        <fullName evidence="4">Outer-membrane lipoprotein LolB</fullName>
    </recommendedName>
</protein>
<evidence type="ECO:0000256" key="8">
    <source>
        <dbReference type="ARBA" id="ARBA00023136"/>
    </source>
</evidence>
<evidence type="ECO:0000313" key="15">
    <source>
        <dbReference type="Proteomes" id="UP000004088"/>
    </source>
</evidence>
<dbReference type="Pfam" id="PF03550">
    <property type="entry name" value="LolB"/>
    <property type="match status" value="1"/>
</dbReference>
<keyword evidence="7" id="KW-0653">Protein transport</keyword>
<keyword evidence="8" id="KW-0472">Membrane</keyword>
<dbReference type="AlphaFoldDB" id="F0EYG8"/>
<comment type="caution">
    <text evidence="14">The sequence shown here is derived from an EMBL/GenBank/DDBJ whole genome shotgun (WGS) entry which is preliminary data.</text>
</comment>
<dbReference type="InterPro" id="IPR004565">
    <property type="entry name" value="OM_lipoprot_LolB"/>
</dbReference>
<dbReference type="GO" id="GO:0015031">
    <property type="term" value="P:protein transport"/>
    <property type="evidence" value="ECO:0007669"/>
    <property type="project" value="UniProtKB-KW"/>
</dbReference>
<comment type="similarity">
    <text evidence="2">Belongs to the LolB family.</text>
</comment>
<keyword evidence="15" id="KW-1185">Reference proteome</keyword>
<dbReference type="SUPFAM" id="SSF89392">
    <property type="entry name" value="Prokaryotic lipoproteins and lipoprotein localization factors"/>
    <property type="match status" value="1"/>
</dbReference>
<keyword evidence="9" id="KW-0564">Palmitate</keyword>
<evidence type="ECO:0000256" key="9">
    <source>
        <dbReference type="ARBA" id="ARBA00023139"/>
    </source>
</evidence>
<evidence type="ECO:0000256" key="10">
    <source>
        <dbReference type="ARBA" id="ARBA00023186"/>
    </source>
</evidence>
<evidence type="ECO:0000256" key="1">
    <source>
        <dbReference type="ARBA" id="ARBA00004459"/>
    </source>
</evidence>
<evidence type="ECO:0000256" key="6">
    <source>
        <dbReference type="ARBA" id="ARBA00022729"/>
    </source>
</evidence>
<evidence type="ECO:0000256" key="7">
    <source>
        <dbReference type="ARBA" id="ARBA00022927"/>
    </source>
</evidence>
<proteinExistence type="inferred from homology"/>
<dbReference type="CDD" id="cd16326">
    <property type="entry name" value="LolB"/>
    <property type="match status" value="1"/>
</dbReference>
<evidence type="ECO:0000256" key="11">
    <source>
        <dbReference type="ARBA" id="ARBA00023237"/>
    </source>
</evidence>
<evidence type="ECO:0000256" key="2">
    <source>
        <dbReference type="ARBA" id="ARBA00009696"/>
    </source>
</evidence>
<evidence type="ECO:0000256" key="3">
    <source>
        <dbReference type="ARBA" id="ARBA00011245"/>
    </source>
</evidence>
<name>F0EYG8_9NEIS</name>
<gene>
    <name evidence="14" type="primary">lolB</name>
    <name evidence="14" type="ORF">HMPREF9098_0902</name>
</gene>
<evidence type="ECO:0000313" key="14">
    <source>
        <dbReference type="EMBL" id="EGC17576.1"/>
    </source>
</evidence>
<evidence type="ECO:0000256" key="4">
    <source>
        <dbReference type="ARBA" id="ARBA00016202"/>
    </source>
</evidence>
<dbReference type="STRING" id="888741.HMPREF9098_0902"/>
<dbReference type="EMBL" id="AEWV01000015">
    <property type="protein sequence ID" value="EGC17576.1"/>
    <property type="molecule type" value="Genomic_DNA"/>
</dbReference>
<evidence type="ECO:0000256" key="13">
    <source>
        <dbReference type="SAM" id="SignalP"/>
    </source>
</evidence>
<keyword evidence="6 13" id="KW-0732">Signal</keyword>
<sequence>MKMKPIFPALAAALLAACTSMNTPVQTQAQQKWREQQTENPFEANGRIGIKMQQTGHNASFDWTRQNQVETLDINTPLGNTVGQLCRDKTGVIATDYKGRQYTADTPEALSRQLLGYPLPLQHLSVWANGEWVKGIPHRFGTEGQLQQLGWQIRREANEDGSARILQLENGQLTLRMVFTQYQTLADDSSRPSQCAARAQAAAQ</sequence>
<dbReference type="Gene3D" id="2.50.20.10">
    <property type="entry name" value="Lipoprotein localisation LolA/LolB/LppX"/>
    <property type="match status" value="1"/>
</dbReference>
<accession>F0EYG8</accession>
<comment type="subunit">
    <text evidence="3">Monomer.</text>
</comment>
<keyword evidence="12 14" id="KW-0449">Lipoprotein</keyword>
<keyword evidence="5" id="KW-0813">Transport</keyword>
<comment type="subcellular location">
    <subcellularLocation>
        <location evidence="1">Cell outer membrane</location>
        <topology evidence="1">Lipid-anchor</topology>
    </subcellularLocation>
</comment>
<dbReference type="HOGENOM" id="CLU_092816_3_1_4"/>
<evidence type="ECO:0000256" key="5">
    <source>
        <dbReference type="ARBA" id="ARBA00022448"/>
    </source>
</evidence>
<dbReference type="Proteomes" id="UP000004088">
    <property type="component" value="Unassembled WGS sequence"/>
</dbReference>
<dbReference type="GO" id="GO:0009279">
    <property type="term" value="C:cell outer membrane"/>
    <property type="evidence" value="ECO:0007669"/>
    <property type="project" value="UniProtKB-SubCell"/>
</dbReference>
<evidence type="ECO:0000256" key="12">
    <source>
        <dbReference type="ARBA" id="ARBA00023288"/>
    </source>
</evidence>
<reference evidence="14 15" key="1">
    <citation type="submission" date="2011-01" db="EMBL/GenBank/DDBJ databases">
        <authorList>
            <person name="Muzny D."/>
            <person name="Qin X."/>
            <person name="Deng J."/>
            <person name="Jiang H."/>
            <person name="Liu Y."/>
            <person name="Qu J."/>
            <person name="Song X.-Z."/>
            <person name="Zhang L."/>
            <person name="Thornton R."/>
            <person name="Coyle M."/>
            <person name="Francisco L."/>
            <person name="Jackson L."/>
            <person name="Javaid M."/>
            <person name="Korchina V."/>
            <person name="Kovar C."/>
            <person name="Mata R."/>
            <person name="Mathew T."/>
            <person name="Ngo R."/>
            <person name="Nguyen L."/>
            <person name="Nguyen N."/>
            <person name="Okwuonu G."/>
            <person name="Ongeri F."/>
            <person name="Pham C."/>
            <person name="Simmons D."/>
            <person name="Wilczek-Boney K."/>
            <person name="Hale W."/>
            <person name="Jakkamsetti A."/>
            <person name="Pham P."/>
            <person name="Ruth R."/>
            <person name="San Lucas F."/>
            <person name="Warren J."/>
            <person name="Zhang J."/>
            <person name="Zhao Z."/>
            <person name="Zhou C."/>
            <person name="Zhu D."/>
            <person name="Lee S."/>
            <person name="Bess C."/>
            <person name="Blankenburg K."/>
            <person name="Forbes L."/>
            <person name="Fu Q."/>
            <person name="Gubbala S."/>
            <person name="Hirani K."/>
            <person name="Jayaseelan J.C."/>
            <person name="Lara F."/>
            <person name="Munidasa M."/>
            <person name="Palculict T."/>
            <person name="Patil S."/>
            <person name="Pu L.-L."/>
            <person name="Saada N."/>
            <person name="Tang L."/>
            <person name="Weissenberger G."/>
            <person name="Zhu Y."/>
            <person name="Hemphill L."/>
            <person name="Shang Y."/>
            <person name="Youmans B."/>
            <person name="Ayvaz T."/>
            <person name="Ross M."/>
            <person name="Santibanez J."/>
            <person name="Aqrawi P."/>
            <person name="Gross S."/>
            <person name="Joshi V."/>
            <person name="Fowler G."/>
            <person name="Nazareth L."/>
            <person name="Reid J."/>
            <person name="Worley K."/>
            <person name="Petrosino J."/>
            <person name="Highlander S."/>
            <person name="Gibbs R."/>
        </authorList>
    </citation>
    <scope>NUCLEOTIDE SEQUENCE [LARGE SCALE GENOMIC DNA]</scope>
    <source>
        <strain evidence="14 15">ATCC 33394</strain>
    </source>
</reference>
<keyword evidence="11" id="KW-0998">Cell outer membrane</keyword>
<dbReference type="InterPro" id="IPR029046">
    <property type="entry name" value="LolA/LolB/LppX"/>
</dbReference>
<feature type="chain" id="PRO_5003246998" description="Outer-membrane lipoprotein LolB" evidence="13">
    <location>
        <begin position="30"/>
        <end position="204"/>
    </location>
</feature>
<dbReference type="PROSITE" id="PS51257">
    <property type="entry name" value="PROKAR_LIPOPROTEIN"/>
    <property type="match status" value="1"/>
</dbReference>